<evidence type="ECO:0000256" key="4">
    <source>
        <dbReference type="ARBA" id="ARBA00022833"/>
    </source>
</evidence>
<protein>
    <submittedName>
        <fullName evidence="6">MBL fold metallo-hydrolase</fullName>
    </submittedName>
</protein>
<accession>A0A432MIR2</accession>
<name>A0A432MIR2_9BACT</name>
<evidence type="ECO:0000259" key="5">
    <source>
        <dbReference type="SMART" id="SM00849"/>
    </source>
</evidence>
<dbReference type="GO" id="GO:0016787">
    <property type="term" value="F:hydrolase activity"/>
    <property type="evidence" value="ECO:0007669"/>
    <property type="project" value="UniProtKB-KW"/>
</dbReference>
<keyword evidence="7" id="KW-1185">Reference proteome</keyword>
<dbReference type="AlphaFoldDB" id="A0A432MIR2"/>
<dbReference type="GO" id="GO:0046872">
    <property type="term" value="F:metal ion binding"/>
    <property type="evidence" value="ECO:0007669"/>
    <property type="project" value="UniProtKB-KW"/>
</dbReference>
<dbReference type="Pfam" id="PF00753">
    <property type="entry name" value="Lactamase_B"/>
    <property type="match status" value="1"/>
</dbReference>
<comment type="similarity">
    <text evidence="1">Belongs to the metallo-beta-lactamase superfamily.</text>
</comment>
<dbReference type="Proteomes" id="UP000280296">
    <property type="component" value="Unassembled WGS sequence"/>
</dbReference>
<feature type="domain" description="Metallo-beta-lactamase" evidence="5">
    <location>
        <begin position="22"/>
        <end position="245"/>
    </location>
</feature>
<proteinExistence type="inferred from homology"/>
<evidence type="ECO:0000313" key="6">
    <source>
        <dbReference type="EMBL" id="RUL87095.1"/>
    </source>
</evidence>
<evidence type="ECO:0000313" key="7">
    <source>
        <dbReference type="Proteomes" id="UP000280296"/>
    </source>
</evidence>
<dbReference type="OrthoDB" id="9802897at2"/>
<comment type="caution">
    <text evidence="6">The sequence shown here is derived from an EMBL/GenBank/DDBJ whole genome shotgun (WGS) entry which is preliminary data.</text>
</comment>
<reference evidence="6 7" key="2">
    <citation type="submission" date="2019-01" db="EMBL/GenBank/DDBJ databases">
        <title>Tautonia sociabilis, a novel thermotolerant planctomycete of Isosphaeraceae family, isolated from a 4000 m deep subterranean habitat.</title>
        <authorList>
            <person name="Kovaleva O.L."/>
            <person name="Elcheninov A.G."/>
            <person name="Van Heerden E."/>
            <person name="Toshchakov S.V."/>
            <person name="Novikov A."/>
            <person name="Bonch-Osmolovskaya E.A."/>
            <person name="Kublanov I.V."/>
        </authorList>
    </citation>
    <scope>NUCLEOTIDE SEQUENCE [LARGE SCALE GENOMIC DNA]</scope>
    <source>
        <strain evidence="6 7">GM2012</strain>
    </source>
</reference>
<keyword evidence="2" id="KW-0479">Metal-binding</keyword>
<dbReference type="RefSeq" id="WP_126726139.1">
    <property type="nucleotide sequence ID" value="NZ_RYZH01000026.1"/>
</dbReference>
<evidence type="ECO:0000256" key="2">
    <source>
        <dbReference type="ARBA" id="ARBA00022723"/>
    </source>
</evidence>
<dbReference type="SMART" id="SM00849">
    <property type="entry name" value="Lactamase_B"/>
    <property type="match status" value="1"/>
</dbReference>
<dbReference type="EMBL" id="RYZH01000026">
    <property type="protein sequence ID" value="RUL87095.1"/>
    <property type="molecule type" value="Genomic_DNA"/>
</dbReference>
<dbReference type="InterPro" id="IPR051013">
    <property type="entry name" value="MBL_superfamily_lactonases"/>
</dbReference>
<reference evidence="6 7" key="1">
    <citation type="submission" date="2018-12" db="EMBL/GenBank/DDBJ databases">
        <authorList>
            <person name="Toschakov S.V."/>
        </authorList>
    </citation>
    <scope>NUCLEOTIDE SEQUENCE [LARGE SCALE GENOMIC DNA]</scope>
    <source>
        <strain evidence="6 7">GM2012</strain>
    </source>
</reference>
<dbReference type="InterPro" id="IPR036866">
    <property type="entry name" value="RibonucZ/Hydroxyglut_hydro"/>
</dbReference>
<dbReference type="InterPro" id="IPR001279">
    <property type="entry name" value="Metallo-B-lactamas"/>
</dbReference>
<dbReference type="Gene3D" id="3.60.15.10">
    <property type="entry name" value="Ribonuclease Z/Hydroxyacylglutathione hydrolase-like"/>
    <property type="match status" value="1"/>
</dbReference>
<gene>
    <name evidence="6" type="ORF">TsocGM_14270</name>
</gene>
<dbReference type="PANTHER" id="PTHR42978">
    <property type="entry name" value="QUORUM-QUENCHING LACTONASE YTNP-RELATED-RELATED"/>
    <property type="match status" value="1"/>
</dbReference>
<evidence type="ECO:0000256" key="3">
    <source>
        <dbReference type="ARBA" id="ARBA00022801"/>
    </source>
</evidence>
<dbReference type="CDD" id="cd07742">
    <property type="entry name" value="metallo-hydrolase-like_MBL-fold"/>
    <property type="match status" value="1"/>
</dbReference>
<evidence type="ECO:0000256" key="1">
    <source>
        <dbReference type="ARBA" id="ARBA00007749"/>
    </source>
</evidence>
<keyword evidence="3 6" id="KW-0378">Hydrolase</keyword>
<sequence length="269" mass="29124">MALTVYHLNCGVLHAPPNPAASCHCLLLEEGGVLSLVDSGIGLLDVARPLDRLGRELIDLAGFQFDERLTAARQVERLGFRPDDVADIVLSHADPDHTGGLADFPRATVHLSEEEHSRLGAGHPRYVSSHFEHGPVWKTHGPSSRSWFGLEARPVALQSGSEVLLVPLPGHTIGHCGVAVGREGRWTLHVGDAYYLRIELSTDEHPVSALAALRADDDALRRESLGHLRRLNRDHPGAVELLGYHDVTEFPEGTAIGLEPPFPGPRLGG</sequence>
<keyword evidence="4" id="KW-0862">Zinc</keyword>
<dbReference type="PANTHER" id="PTHR42978:SF3">
    <property type="entry name" value="BLR3078 PROTEIN"/>
    <property type="match status" value="1"/>
</dbReference>
<organism evidence="6 7">
    <name type="scientific">Tautonia sociabilis</name>
    <dbReference type="NCBI Taxonomy" id="2080755"/>
    <lineage>
        <taxon>Bacteria</taxon>
        <taxon>Pseudomonadati</taxon>
        <taxon>Planctomycetota</taxon>
        <taxon>Planctomycetia</taxon>
        <taxon>Isosphaerales</taxon>
        <taxon>Isosphaeraceae</taxon>
        <taxon>Tautonia</taxon>
    </lineage>
</organism>
<dbReference type="SUPFAM" id="SSF56281">
    <property type="entry name" value="Metallo-hydrolase/oxidoreductase"/>
    <property type="match status" value="1"/>
</dbReference>